<organism evidence="6 7">
    <name type="scientific">Bittarella massiliensis</name>
    <name type="common">ex Durand et al. 2017</name>
    <dbReference type="NCBI Taxonomy" id="1720313"/>
    <lineage>
        <taxon>Bacteria</taxon>
        <taxon>Bacillati</taxon>
        <taxon>Bacillota</taxon>
        <taxon>Clostridia</taxon>
        <taxon>Eubacteriales</taxon>
        <taxon>Oscillospiraceae</taxon>
        <taxon>Bittarella (ex Durand et al. 2017)</taxon>
    </lineage>
</organism>
<dbReference type="InterPro" id="IPR039425">
    <property type="entry name" value="RNA_pol_sigma-70-like"/>
</dbReference>
<evidence type="ECO:0000256" key="3">
    <source>
        <dbReference type="ARBA" id="ARBA00023163"/>
    </source>
</evidence>
<keyword evidence="8" id="KW-1185">Reference proteome</keyword>
<keyword evidence="2" id="KW-0731">Sigma factor</keyword>
<evidence type="ECO:0000313" key="6">
    <source>
        <dbReference type="EMBL" id="SHG19674.1"/>
    </source>
</evidence>
<dbReference type="PANTHER" id="PTHR43133">
    <property type="entry name" value="RNA POLYMERASE ECF-TYPE SIGMA FACTO"/>
    <property type="match status" value="1"/>
</dbReference>
<dbReference type="RefSeq" id="WP_021658185.1">
    <property type="nucleotide sequence ID" value="NZ_FQVY01000002.1"/>
</dbReference>
<evidence type="ECO:0000259" key="4">
    <source>
        <dbReference type="Pfam" id="PF04542"/>
    </source>
</evidence>
<dbReference type="NCBIfam" id="TIGR02937">
    <property type="entry name" value="sigma70-ECF"/>
    <property type="match status" value="1"/>
</dbReference>
<dbReference type="SUPFAM" id="SSF88946">
    <property type="entry name" value="Sigma2 domain of RNA polymerase sigma factors"/>
    <property type="match status" value="1"/>
</dbReference>
<dbReference type="GO" id="GO:0006352">
    <property type="term" value="P:DNA-templated transcription initiation"/>
    <property type="evidence" value="ECO:0007669"/>
    <property type="project" value="InterPro"/>
</dbReference>
<evidence type="ECO:0000313" key="7">
    <source>
        <dbReference type="Proteomes" id="UP000184089"/>
    </source>
</evidence>
<dbReference type="InterPro" id="IPR013325">
    <property type="entry name" value="RNA_pol_sigma_r2"/>
</dbReference>
<reference evidence="6" key="2">
    <citation type="submission" date="2016-11" db="EMBL/GenBank/DDBJ databases">
        <authorList>
            <person name="Varghese N."/>
            <person name="Submissions S."/>
        </authorList>
    </citation>
    <scope>NUCLEOTIDE SEQUENCE</scope>
    <source>
        <strain evidence="6">DSM 4029</strain>
    </source>
</reference>
<reference evidence="7" key="1">
    <citation type="submission" date="2016-11" db="EMBL/GenBank/DDBJ databases">
        <authorList>
            <person name="Jaros S."/>
            <person name="Januszkiewicz K."/>
            <person name="Wedrychowicz H."/>
        </authorList>
    </citation>
    <scope>NUCLEOTIDE SEQUENCE [LARGE SCALE GENOMIC DNA]</scope>
    <source>
        <strain evidence="7">DSM 4029</strain>
    </source>
</reference>
<dbReference type="PANTHER" id="PTHR43133:SF51">
    <property type="entry name" value="RNA POLYMERASE SIGMA FACTOR"/>
    <property type="match status" value="1"/>
</dbReference>
<dbReference type="GO" id="GO:0016987">
    <property type="term" value="F:sigma factor activity"/>
    <property type="evidence" value="ECO:0007669"/>
    <property type="project" value="UniProtKB-KW"/>
</dbReference>
<dbReference type="AlphaFoldDB" id="A0AAQ1MDY8"/>
<evidence type="ECO:0000256" key="1">
    <source>
        <dbReference type="ARBA" id="ARBA00023015"/>
    </source>
</evidence>
<dbReference type="InterPro" id="IPR014284">
    <property type="entry name" value="RNA_pol_sigma-70_dom"/>
</dbReference>
<evidence type="ECO:0000313" key="8">
    <source>
        <dbReference type="Proteomes" id="UP000474718"/>
    </source>
</evidence>
<comment type="caution">
    <text evidence="6">The sequence shown here is derived from an EMBL/GenBank/DDBJ whole genome shotgun (WGS) entry which is preliminary data.</text>
</comment>
<reference evidence="5 8" key="3">
    <citation type="journal article" date="2019" name="Nat. Med.">
        <title>A library of human gut bacterial isolates paired with longitudinal multiomics data enables mechanistic microbiome research.</title>
        <authorList>
            <person name="Poyet M."/>
            <person name="Groussin M."/>
            <person name="Gibbons S.M."/>
            <person name="Avila-Pacheco J."/>
            <person name="Jiang X."/>
            <person name="Kearney S.M."/>
            <person name="Perrotta A.R."/>
            <person name="Berdy B."/>
            <person name="Zhao S."/>
            <person name="Lieberman T.D."/>
            <person name="Swanson P.K."/>
            <person name="Smith M."/>
            <person name="Roesemann S."/>
            <person name="Alexander J.E."/>
            <person name="Rich S.A."/>
            <person name="Livny J."/>
            <person name="Vlamakis H."/>
            <person name="Clish C."/>
            <person name="Bullock K."/>
            <person name="Deik A."/>
            <person name="Scott J."/>
            <person name="Pierce K.A."/>
            <person name="Xavier R.J."/>
            <person name="Alm E.J."/>
        </authorList>
    </citation>
    <scope>NUCLEOTIDE SEQUENCE [LARGE SCALE GENOMIC DNA]</scope>
    <source>
        <strain evidence="5 8">BIOML-A2</strain>
    </source>
</reference>
<accession>A0AAQ1MDY8</accession>
<keyword evidence="1" id="KW-0805">Transcription regulation</keyword>
<dbReference type="EMBL" id="WWVX01000008">
    <property type="protein sequence ID" value="MZL70349.1"/>
    <property type="molecule type" value="Genomic_DNA"/>
</dbReference>
<name>A0AAQ1MDY8_9FIRM</name>
<dbReference type="InterPro" id="IPR007627">
    <property type="entry name" value="RNA_pol_sigma70_r2"/>
</dbReference>
<gene>
    <name evidence="5" type="ORF">GT747_11350</name>
    <name evidence="6" type="ORF">SAMN05444424_1831</name>
</gene>
<dbReference type="Proteomes" id="UP000474718">
    <property type="component" value="Unassembled WGS sequence"/>
</dbReference>
<evidence type="ECO:0000313" key="5">
    <source>
        <dbReference type="EMBL" id="MZL70349.1"/>
    </source>
</evidence>
<dbReference type="Pfam" id="PF04542">
    <property type="entry name" value="Sigma70_r2"/>
    <property type="match status" value="1"/>
</dbReference>
<dbReference type="Gene3D" id="1.10.1740.10">
    <property type="match status" value="1"/>
</dbReference>
<evidence type="ECO:0000256" key="2">
    <source>
        <dbReference type="ARBA" id="ARBA00023082"/>
    </source>
</evidence>
<dbReference type="Proteomes" id="UP000184089">
    <property type="component" value="Unassembled WGS sequence"/>
</dbReference>
<feature type="domain" description="RNA polymerase sigma-70 region 2" evidence="4">
    <location>
        <begin position="31"/>
        <end position="88"/>
    </location>
</feature>
<protein>
    <submittedName>
        <fullName evidence="6">RNA polymerase, sigma subunit, ECF family</fullName>
    </submittedName>
    <submittedName>
        <fullName evidence="5">Sigma-70 family RNA polymerase sigma factor</fullName>
    </submittedName>
</protein>
<proteinExistence type="predicted"/>
<dbReference type="EMBL" id="FQVY01000002">
    <property type="protein sequence ID" value="SHG19674.1"/>
    <property type="molecule type" value="Genomic_DNA"/>
</dbReference>
<keyword evidence="3" id="KW-0804">Transcription</keyword>
<sequence length="286" mass="31723">MNDLTALEKQTIERAVAGDQKALEEVLAGVQDLVFNLSLRMLGLLPDAEDATQEILIKVMTRLGSFRQESSLTTWVFRIAVNHLRDYKKGMFAQRPLSFEVYGEDIASGRERDVPDLGGGVDQGLLERELKLSCTNVMLQCLDAESRCIYVLGTMFRLDSRVAADILGLNPAAYRQRLSRIRKKVGGFLKEYCGLGGGSCSCKRRTNYAIATHRIDPGHLVFPGLEECSYRDIARFTDAMEELDGLSQVFADLPAYRTPEEVRDWVKGLLASGSFATVMQAEGAKG</sequence>